<accession>A0A7C5IYJ5</accession>
<feature type="domain" description="Ribosomal RNA small subunit methyltransferase E methyltransferase" evidence="13">
    <location>
        <begin position="77"/>
        <end position="236"/>
    </location>
</feature>
<evidence type="ECO:0000259" key="14">
    <source>
        <dbReference type="Pfam" id="PF20260"/>
    </source>
</evidence>
<evidence type="ECO:0000256" key="5">
    <source>
        <dbReference type="ARBA" id="ARBA00022490"/>
    </source>
</evidence>
<dbReference type="SUPFAM" id="SSF88697">
    <property type="entry name" value="PUA domain-like"/>
    <property type="match status" value="1"/>
</dbReference>
<dbReference type="InterPro" id="IPR046886">
    <property type="entry name" value="RsmE_MTase_dom"/>
</dbReference>
<dbReference type="GO" id="GO:0070042">
    <property type="term" value="F:rRNA (uridine-N3-)-methyltransferase activity"/>
    <property type="evidence" value="ECO:0007669"/>
    <property type="project" value="TreeGrafter"/>
</dbReference>
<dbReference type="PANTHER" id="PTHR30027:SF3">
    <property type="entry name" value="16S RRNA (URACIL(1498)-N(3))-METHYLTRANSFERASE"/>
    <property type="match status" value="1"/>
</dbReference>
<keyword evidence="8 12" id="KW-0808">Transferase</keyword>
<keyword evidence="7 12" id="KW-0489">Methyltransferase</keyword>
<keyword evidence="6 12" id="KW-0698">rRNA processing</keyword>
<evidence type="ECO:0000256" key="11">
    <source>
        <dbReference type="ARBA" id="ARBA00047944"/>
    </source>
</evidence>
<evidence type="ECO:0000256" key="12">
    <source>
        <dbReference type="PIRNR" id="PIRNR015601"/>
    </source>
</evidence>
<dbReference type="AlphaFoldDB" id="A0A7C5IYJ5"/>
<evidence type="ECO:0000256" key="7">
    <source>
        <dbReference type="ARBA" id="ARBA00022603"/>
    </source>
</evidence>
<dbReference type="InterPro" id="IPR015947">
    <property type="entry name" value="PUA-like_sf"/>
</dbReference>
<evidence type="ECO:0000259" key="13">
    <source>
        <dbReference type="Pfam" id="PF04452"/>
    </source>
</evidence>
<sequence length="243" mass="26835">MRLPRNHVDLPLAPGGRVELPERVVRHLLQVLRLREGAQVLLFNGRDGRDYLARLTRLRKGTAQAEILDAGAVEPPPPLAFHLALGISRGERMDYALQKAVELGVTGLQPLFTERTVVRLEGKRLEKRMAHWHGVVRSACEQSGRRYLPQLHAPLRLAAWLKRAAPPILLLDPRAESSLPQLPAPGERLTFLIGPEGGLNEEERNLAYAGGCTGVRLGPRVLRTETAPLAALAAAQVLWGDFR</sequence>
<comment type="caution">
    <text evidence="15">The sequence shown here is derived from an EMBL/GenBank/DDBJ whole genome shotgun (WGS) entry which is preliminary data.</text>
</comment>
<dbReference type="NCBIfam" id="NF008692">
    <property type="entry name" value="PRK11713.1-5"/>
    <property type="match status" value="1"/>
</dbReference>
<evidence type="ECO:0000256" key="9">
    <source>
        <dbReference type="ARBA" id="ARBA00022691"/>
    </source>
</evidence>
<dbReference type="GO" id="GO:0070475">
    <property type="term" value="P:rRNA base methylation"/>
    <property type="evidence" value="ECO:0007669"/>
    <property type="project" value="TreeGrafter"/>
</dbReference>
<evidence type="ECO:0000313" key="15">
    <source>
        <dbReference type="EMBL" id="HHH13294.1"/>
    </source>
</evidence>
<proteinExistence type="inferred from homology"/>
<comment type="similarity">
    <text evidence="2 12">Belongs to the RNA methyltransferase RsmE family.</text>
</comment>
<dbReference type="Pfam" id="PF04452">
    <property type="entry name" value="Methyltrans_RNA"/>
    <property type="match status" value="1"/>
</dbReference>
<dbReference type="EMBL" id="DROM01000221">
    <property type="protein sequence ID" value="HHH13294.1"/>
    <property type="molecule type" value="Genomic_DNA"/>
</dbReference>
<dbReference type="Proteomes" id="UP000886100">
    <property type="component" value="Unassembled WGS sequence"/>
</dbReference>
<dbReference type="InterPro" id="IPR006700">
    <property type="entry name" value="RsmE"/>
</dbReference>
<evidence type="ECO:0000256" key="6">
    <source>
        <dbReference type="ARBA" id="ARBA00022552"/>
    </source>
</evidence>
<dbReference type="InterPro" id="IPR029028">
    <property type="entry name" value="Alpha/beta_knot_MTases"/>
</dbReference>
<dbReference type="NCBIfam" id="TIGR00046">
    <property type="entry name" value="RsmE family RNA methyltransferase"/>
    <property type="match status" value="1"/>
</dbReference>
<evidence type="ECO:0000256" key="1">
    <source>
        <dbReference type="ARBA" id="ARBA00004496"/>
    </source>
</evidence>
<name>A0A7C5IYJ5_9GAMM</name>
<dbReference type="PANTHER" id="PTHR30027">
    <property type="entry name" value="RIBOSOMAL RNA SMALL SUBUNIT METHYLTRANSFERASE E"/>
    <property type="match status" value="1"/>
</dbReference>
<evidence type="ECO:0000256" key="2">
    <source>
        <dbReference type="ARBA" id="ARBA00005528"/>
    </source>
</evidence>
<feature type="domain" description="Ribosomal RNA small subunit methyltransferase E PUA-like" evidence="14">
    <location>
        <begin position="20"/>
        <end position="68"/>
    </location>
</feature>
<dbReference type="EC" id="2.1.1.193" evidence="3 12"/>
<dbReference type="Gene3D" id="2.40.240.20">
    <property type="entry name" value="Hypothetical PUA domain-like, domain 1"/>
    <property type="match status" value="1"/>
</dbReference>
<evidence type="ECO:0000256" key="4">
    <source>
        <dbReference type="ARBA" id="ARBA00013673"/>
    </source>
</evidence>
<reference evidence="15" key="1">
    <citation type="journal article" date="2020" name="mSystems">
        <title>Genome- and Community-Level Interaction Insights into Carbon Utilization and Element Cycling Functions of Hydrothermarchaeota in Hydrothermal Sediment.</title>
        <authorList>
            <person name="Zhou Z."/>
            <person name="Liu Y."/>
            <person name="Xu W."/>
            <person name="Pan J."/>
            <person name="Luo Z.H."/>
            <person name="Li M."/>
        </authorList>
    </citation>
    <scope>NUCLEOTIDE SEQUENCE [LARGE SCALE GENOMIC DNA]</scope>
    <source>
        <strain evidence="15">HyVt-535</strain>
    </source>
</reference>
<dbReference type="Gene3D" id="3.40.1280.10">
    <property type="match status" value="1"/>
</dbReference>
<comment type="catalytic activity">
    <reaction evidence="11 12">
        <text>uridine(1498) in 16S rRNA + S-adenosyl-L-methionine = N(3)-methyluridine(1498) in 16S rRNA + S-adenosyl-L-homocysteine + H(+)</text>
        <dbReference type="Rhea" id="RHEA:42920"/>
        <dbReference type="Rhea" id="RHEA-COMP:10283"/>
        <dbReference type="Rhea" id="RHEA-COMP:10284"/>
        <dbReference type="ChEBI" id="CHEBI:15378"/>
        <dbReference type="ChEBI" id="CHEBI:57856"/>
        <dbReference type="ChEBI" id="CHEBI:59789"/>
        <dbReference type="ChEBI" id="CHEBI:65315"/>
        <dbReference type="ChEBI" id="CHEBI:74502"/>
        <dbReference type="EC" id="2.1.1.193"/>
    </reaction>
</comment>
<evidence type="ECO:0000256" key="10">
    <source>
        <dbReference type="ARBA" id="ARBA00025699"/>
    </source>
</evidence>
<keyword evidence="9 12" id="KW-0949">S-adenosyl-L-methionine</keyword>
<dbReference type="PIRSF" id="PIRSF015601">
    <property type="entry name" value="MTase_slr0722"/>
    <property type="match status" value="1"/>
</dbReference>
<protein>
    <recommendedName>
        <fullName evidence="4 12">Ribosomal RNA small subunit methyltransferase E</fullName>
        <ecNumber evidence="3 12">2.1.1.193</ecNumber>
    </recommendedName>
</protein>
<organism evidence="15">
    <name type="scientific">Thiolapillus brandeum</name>
    <dbReference type="NCBI Taxonomy" id="1076588"/>
    <lineage>
        <taxon>Bacteria</taxon>
        <taxon>Pseudomonadati</taxon>
        <taxon>Pseudomonadota</taxon>
        <taxon>Gammaproteobacteria</taxon>
        <taxon>Chromatiales</taxon>
        <taxon>Sedimenticolaceae</taxon>
        <taxon>Thiolapillus</taxon>
    </lineage>
</organism>
<dbReference type="CDD" id="cd18084">
    <property type="entry name" value="RsmE-like"/>
    <property type="match status" value="1"/>
</dbReference>
<dbReference type="SUPFAM" id="SSF75217">
    <property type="entry name" value="alpha/beta knot"/>
    <property type="match status" value="1"/>
</dbReference>
<dbReference type="GO" id="GO:0005737">
    <property type="term" value="C:cytoplasm"/>
    <property type="evidence" value="ECO:0007669"/>
    <property type="project" value="UniProtKB-SubCell"/>
</dbReference>
<gene>
    <name evidence="15" type="ORF">ENJ98_03575</name>
</gene>
<evidence type="ECO:0000256" key="8">
    <source>
        <dbReference type="ARBA" id="ARBA00022679"/>
    </source>
</evidence>
<comment type="function">
    <text evidence="10 12">Specifically methylates the N3 position of the uracil ring of uridine 1498 (m3U1498) in 16S rRNA. Acts on the fully assembled 30S ribosomal subunit.</text>
</comment>
<dbReference type="Pfam" id="PF20260">
    <property type="entry name" value="PUA_4"/>
    <property type="match status" value="1"/>
</dbReference>
<dbReference type="InterPro" id="IPR029026">
    <property type="entry name" value="tRNA_m1G_MTases_N"/>
</dbReference>
<keyword evidence="5 12" id="KW-0963">Cytoplasm</keyword>
<comment type="subcellular location">
    <subcellularLocation>
        <location evidence="1 12">Cytoplasm</location>
    </subcellularLocation>
</comment>
<dbReference type="InterPro" id="IPR046887">
    <property type="entry name" value="RsmE_PUA-like"/>
</dbReference>
<evidence type="ECO:0000256" key="3">
    <source>
        <dbReference type="ARBA" id="ARBA00012328"/>
    </source>
</evidence>